<evidence type="ECO:0000256" key="1">
    <source>
        <dbReference type="SAM" id="MobiDB-lite"/>
    </source>
</evidence>
<dbReference type="InterPro" id="IPR010093">
    <property type="entry name" value="SinI_DNA-bd"/>
</dbReference>
<comment type="caution">
    <text evidence="3">The sequence shown here is derived from an EMBL/GenBank/DDBJ whole genome shotgun (WGS) entry which is preliminary data.</text>
</comment>
<dbReference type="AlphaFoldDB" id="A0A917QIV2"/>
<feature type="region of interest" description="Disordered" evidence="1">
    <location>
        <begin position="1"/>
        <end position="28"/>
    </location>
</feature>
<keyword evidence="4" id="KW-1185">Reference proteome</keyword>
<proteinExistence type="predicted"/>
<evidence type="ECO:0000259" key="2">
    <source>
        <dbReference type="Pfam" id="PF12728"/>
    </source>
</evidence>
<dbReference type="EMBL" id="BMMF01000016">
    <property type="protein sequence ID" value="GGK52620.1"/>
    <property type="molecule type" value="Genomic_DNA"/>
</dbReference>
<feature type="compositionally biased region" description="Basic and acidic residues" evidence="1">
    <location>
        <begin position="161"/>
        <end position="173"/>
    </location>
</feature>
<protein>
    <recommendedName>
        <fullName evidence="2">Helix-turn-helix domain-containing protein</fullName>
    </recommendedName>
</protein>
<dbReference type="Pfam" id="PF12728">
    <property type="entry name" value="HTH_17"/>
    <property type="match status" value="1"/>
</dbReference>
<name>A0A917QIV2_9HYPH</name>
<dbReference type="InterPro" id="IPR009061">
    <property type="entry name" value="DNA-bd_dom_put_sf"/>
</dbReference>
<organism evidence="3 4">
    <name type="scientific">Salinarimonas ramus</name>
    <dbReference type="NCBI Taxonomy" id="690164"/>
    <lineage>
        <taxon>Bacteria</taxon>
        <taxon>Pseudomonadati</taxon>
        <taxon>Pseudomonadota</taxon>
        <taxon>Alphaproteobacteria</taxon>
        <taxon>Hyphomicrobiales</taxon>
        <taxon>Salinarimonadaceae</taxon>
        <taxon>Salinarimonas</taxon>
    </lineage>
</organism>
<reference evidence="3 4" key="1">
    <citation type="journal article" date="2014" name="Int. J. Syst. Evol. Microbiol.">
        <title>Complete genome sequence of Corynebacterium casei LMG S-19264T (=DSM 44701T), isolated from a smear-ripened cheese.</title>
        <authorList>
            <consortium name="US DOE Joint Genome Institute (JGI-PGF)"/>
            <person name="Walter F."/>
            <person name="Albersmeier A."/>
            <person name="Kalinowski J."/>
            <person name="Ruckert C."/>
        </authorList>
    </citation>
    <scope>NUCLEOTIDE SEQUENCE [LARGE SCALE GENOMIC DNA]</scope>
    <source>
        <strain evidence="3 4">CGMCC 1.9161</strain>
    </source>
</reference>
<evidence type="ECO:0000313" key="3">
    <source>
        <dbReference type="EMBL" id="GGK52620.1"/>
    </source>
</evidence>
<dbReference type="InterPro" id="IPR041657">
    <property type="entry name" value="HTH_17"/>
</dbReference>
<dbReference type="NCBIfam" id="TIGR01764">
    <property type="entry name" value="excise"/>
    <property type="match status" value="1"/>
</dbReference>
<dbReference type="Proteomes" id="UP000600449">
    <property type="component" value="Unassembled WGS sequence"/>
</dbReference>
<sequence>MLEGMWTSISHQNETERSKTTAGTPSEPLLPTATLGVADLACRYGVADATVRGWLRSEALKGRRIGRAWLVSWKALFAFEGGSVPGRSPRQRALAAAPLMTPEEVADLCSCSADTVLRWRREGRLTGLVVGGHIVRFRRDLLQNALGPSVLVPLPSGAPRTAEHPSKTTDRGARKTTSR</sequence>
<feature type="region of interest" description="Disordered" evidence="1">
    <location>
        <begin position="153"/>
        <end position="179"/>
    </location>
</feature>
<evidence type="ECO:0000313" key="4">
    <source>
        <dbReference type="Proteomes" id="UP000600449"/>
    </source>
</evidence>
<feature type="domain" description="Helix-turn-helix" evidence="2">
    <location>
        <begin position="99"/>
        <end position="142"/>
    </location>
</feature>
<accession>A0A917QIV2</accession>
<gene>
    <name evidence="3" type="ORF">GCM10011322_44410</name>
</gene>
<dbReference type="SUPFAM" id="SSF46955">
    <property type="entry name" value="Putative DNA-binding domain"/>
    <property type="match status" value="1"/>
</dbReference>
<dbReference type="GO" id="GO:0003677">
    <property type="term" value="F:DNA binding"/>
    <property type="evidence" value="ECO:0007669"/>
    <property type="project" value="InterPro"/>
</dbReference>